<comment type="similarity">
    <text evidence="2">Belongs to the bacterial solute-binding protein 8 family.</text>
</comment>
<dbReference type="GO" id="GO:0030288">
    <property type="term" value="C:outer membrane-bounded periplasmic space"/>
    <property type="evidence" value="ECO:0007669"/>
    <property type="project" value="TreeGrafter"/>
</dbReference>
<dbReference type="PROSITE" id="PS50983">
    <property type="entry name" value="FE_B12_PBP"/>
    <property type="match status" value="1"/>
</dbReference>
<dbReference type="Proteomes" id="UP001138997">
    <property type="component" value="Unassembled WGS sequence"/>
</dbReference>
<dbReference type="Pfam" id="PF01497">
    <property type="entry name" value="Peripla_BP_2"/>
    <property type="match status" value="1"/>
</dbReference>
<feature type="signal peptide" evidence="6">
    <location>
        <begin position="1"/>
        <end position="33"/>
    </location>
</feature>
<dbReference type="PANTHER" id="PTHR30532">
    <property type="entry name" value="IRON III DICITRATE-BINDING PERIPLASMIC PROTEIN"/>
    <property type="match status" value="1"/>
</dbReference>
<evidence type="ECO:0000256" key="5">
    <source>
        <dbReference type="SAM" id="MobiDB-lite"/>
    </source>
</evidence>
<accession>A0A9X1SXS5</accession>
<dbReference type="InterPro" id="IPR051313">
    <property type="entry name" value="Bact_iron-sidero_bind"/>
</dbReference>
<keyword evidence="3" id="KW-0813">Transport</keyword>
<keyword evidence="9" id="KW-1185">Reference proteome</keyword>
<dbReference type="PROSITE" id="PS51257">
    <property type="entry name" value="PROKAR_LIPOPROTEIN"/>
    <property type="match status" value="1"/>
</dbReference>
<dbReference type="SUPFAM" id="SSF53807">
    <property type="entry name" value="Helical backbone' metal receptor"/>
    <property type="match status" value="1"/>
</dbReference>
<dbReference type="AlphaFoldDB" id="A0A9X1SXS5"/>
<protein>
    <submittedName>
        <fullName evidence="8">Iron-siderophore ABC transporter substrate-binding protein</fullName>
    </submittedName>
</protein>
<feature type="region of interest" description="Disordered" evidence="5">
    <location>
        <begin position="35"/>
        <end position="59"/>
    </location>
</feature>
<evidence type="ECO:0000259" key="7">
    <source>
        <dbReference type="PROSITE" id="PS50983"/>
    </source>
</evidence>
<dbReference type="EMBL" id="JAJOMB010000028">
    <property type="protein sequence ID" value="MCD5316271.1"/>
    <property type="molecule type" value="Genomic_DNA"/>
</dbReference>
<keyword evidence="4 6" id="KW-0732">Signal</keyword>
<dbReference type="InterPro" id="IPR002491">
    <property type="entry name" value="ABC_transptr_periplasmic_BD"/>
</dbReference>
<sequence>MFTALRRARTTQVAATSAAALVLLLTACGTTEEADTTTDAEASPAAASGPVTVTDERGEEVKLDAPASKVVSLEWGLTENLLALGVTPIGASDVKGYNEYDTVVPLEASTPDVGQRGTPSLDAISALEPELIVSVTGLDDKVYDQLEEIAPVLVLAGSDGEDPIGYMRKTVNTLGEVTGTTEAGTTLLSDFDAKVAEAKTALETAGKTNAPFTMSDGWVQSGTVSIRMYTPGSFFGAIAAELGLENQYTEGGDPEYGLATIDVEGLTKVDNADSTFLYVAGAASGETFVDSLADNAIWKKLPFVEAGKVKPIDNGIWMFGGPKAAEAYIDTLVSNITAS</sequence>
<dbReference type="RefSeq" id="WP_231449124.1">
    <property type="nucleotide sequence ID" value="NZ_JAJOMB010000028.1"/>
</dbReference>
<feature type="compositionally biased region" description="Low complexity" evidence="5">
    <location>
        <begin position="39"/>
        <end position="50"/>
    </location>
</feature>
<dbReference type="CDD" id="cd01146">
    <property type="entry name" value="FhuD"/>
    <property type="match status" value="1"/>
</dbReference>
<evidence type="ECO:0000256" key="2">
    <source>
        <dbReference type="ARBA" id="ARBA00008814"/>
    </source>
</evidence>
<feature type="chain" id="PRO_5040847756" evidence="6">
    <location>
        <begin position="34"/>
        <end position="339"/>
    </location>
</feature>
<evidence type="ECO:0000313" key="9">
    <source>
        <dbReference type="Proteomes" id="UP001138997"/>
    </source>
</evidence>
<comment type="subcellular location">
    <subcellularLocation>
        <location evidence="1">Cell envelope</location>
    </subcellularLocation>
</comment>
<dbReference type="Gene3D" id="3.40.50.1980">
    <property type="entry name" value="Nitrogenase molybdenum iron protein domain"/>
    <property type="match status" value="2"/>
</dbReference>
<feature type="domain" description="Fe/B12 periplasmic-binding" evidence="7">
    <location>
        <begin position="69"/>
        <end position="339"/>
    </location>
</feature>
<name>A0A9X1SXS5_9ACTN</name>
<proteinExistence type="inferred from homology"/>
<reference evidence="8" key="1">
    <citation type="submission" date="2021-11" db="EMBL/GenBank/DDBJ databases">
        <title>Streptomyces corallinus and Kineosporia corallina sp. nov., two new coral-derived marine actinobacteria.</title>
        <authorList>
            <person name="Buangrab K."/>
            <person name="Sutthacheep M."/>
            <person name="Yeemin T."/>
            <person name="Harunari E."/>
            <person name="Igarashi Y."/>
            <person name="Sripreechasak P."/>
            <person name="Kanchanasin P."/>
            <person name="Tanasupawat S."/>
            <person name="Phongsopitanun W."/>
        </authorList>
    </citation>
    <scope>NUCLEOTIDE SEQUENCE</scope>
    <source>
        <strain evidence="8">JCM 31032</strain>
    </source>
</reference>
<evidence type="ECO:0000256" key="1">
    <source>
        <dbReference type="ARBA" id="ARBA00004196"/>
    </source>
</evidence>
<evidence type="ECO:0000256" key="3">
    <source>
        <dbReference type="ARBA" id="ARBA00022448"/>
    </source>
</evidence>
<evidence type="ECO:0000313" key="8">
    <source>
        <dbReference type="EMBL" id="MCD5316271.1"/>
    </source>
</evidence>
<evidence type="ECO:0000256" key="6">
    <source>
        <dbReference type="SAM" id="SignalP"/>
    </source>
</evidence>
<evidence type="ECO:0000256" key="4">
    <source>
        <dbReference type="ARBA" id="ARBA00022729"/>
    </source>
</evidence>
<gene>
    <name evidence="8" type="ORF">LR394_35775</name>
</gene>
<comment type="caution">
    <text evidence="8">The sequence shown here is derived from an EMBL/GenBank/DDBJ whole genome shotgun (WGS) entry which is preliminary data.</text>
</comment>
<dbReference type="PANTHER" id="PTHR30532:SF1">
    <property type="entry name" value="IRON(3+)-HYDROXAMATE-BINDING PROTEIN FHUD"/>
    <property type="match status" value="1"/>
</dbReference>
<dbReference type="GO" id="GO:1901678">
    <property type="term" value="P:iron coordination entity transport"/>
    <property type="evidence" value="ECO:0007669"/>
    <property type="project" value="UniProtKB-ARBA"/>
</dbReference>
<organism evidence="8 9">
    <name type="scientific">Kineosporia babensis</name>
    <dbReference type="NCBI Taxonomy" id="499548"/>
    <lineage>
        <taxon>Bacteria</taxon>
        <taxon>Bacillati</taxon>
        <taxon>Actinomycetota</taxon>
        <taxon>Actinomycetes</taxon>
        <taxon>Kineosporiales</taxon>
        <taxon>Kineosporiaceae</taxon>
        <taxon>Kineosporia</taxon>
    </lineage>
</organism>